<dbReference type="EMBL" id="BQNB010014807">
    <property type="protein sequence ID" value="GJT32621.1"/>
    <property type="molecule type" value="Genomic_DNA"/>
</dbReference>
<dbReference type="Proteomes" id="UP001151760">
    <property type="component" value="Unassembled WGS sequence"/>
</dbReference>
<evidence type="ECO:0000313" key="1">
    <source>
        <dbReference type="EMBL" id="GJT32621.1"/>
    </source>
</evidence>
<reference evidence="1" key="2">
    <citation type="submission" date="2022-01" db="EMBL/GenBank/DDBJ databases">
        <authorList>
            <person name="Yamashiro T."/>
            <person name="Shiraishi A."/>
            <person name="Satake H."/>
            <person name="Nakayama K."/>
        </authorList>
    </citation>
    <scope>NUCLEOTIDE SEQUENCE</scope>
</reference>
<keyword evidence="2" id="KW-1185">Reference proteome</keyword>
<name>A0ABQ5D003_9ASTR</name>
<proteinExistence type="predicted"/>
<accession>A0ABQ5D003</accession>
<protein>
    <submittedName>
        <fullName evidence="1">Uncharacterized protein</fullName>
    </submittedName>
</protein>
<organism evidence="1 2">
    <name type="scientific">Tanacetum coccineum</name>
    <dbReference type="NCBI Taxonomy" id="301880"/>
    <lineage>
        <taxon>Eukaryota</taxon>
        <taxon>Viridiplantae</taxon>
        <taxon>Streptophyta</taxon>
        <taxon>Embryophyta</taxon>
        <taxon>Tracheophyta</taxon>
        <taxon>Spermatophyta</taxon>
        <taxon>Magnoliopsida</taxon>
        <taxon>eudicotyledons</taxon>
        <taxon>Gunneridae</taxon>
        <taxon>Pentapetalae</taxon>
        <taxon>asterids</taxon>
        <taxon>campanulids</taxon>
        <taxon>Asterales</taxon>
        <taxon>Asteraceae</taxon>
        <taxon>Asteroideae</taxon>
        <taxon>Anthemideae</taxon>
        <taxon>Anthemidinae</taxon>
        <taxon>Tanacetum</taxon>
    </lineage>
</organism>
<reference evidence="1" key="1">
    <citation type="journal article" date="2022" name="Int. J. Mol. Sci.">
        <title>Draft Genome of Tanacetum Coccineum: Genomic Comparison of Closely Related Tanacetum-Family Plants.</title>
        <authorList>
            <person name="Yamashiro T."/>
            <person name="Shiraishi A."/>
            <person name="Nakayama K."/>
            <person name="Satake H."/>
        </authorList>
    </citation>
    <scope>NUCLEOTIDE SEQUENCE</scope>
</reference>
<comment type="caution">
    <text evidence="1">The sequence shown here is derived from an EMBL/GenBank/DDBJ whole genome shotgun (WGS) entry which is preliminary data.</text>
</comment>
<gene>
    <name evidence="1" type="ORF">Tco_0923040</name>
</gene>
<evidence type="ECO:0000313" key="2">
    <source>
        <dbReference type="Proteomes" id="UP001151760"/>
    </source>
</evidence>
<sequence length="147" mass="17516">MKTEKYIENMTIFEYIEYEARMKKQYVHQTRSEGADFSYLSSKSVAKEYLYYSDEAKIDLYYELPLLLPYFQPIQPRAKSGYESPYVDIVGDTDSIAEYESEEAEREPNKHTEQTVNEWIKTEIKKYKRMESIRLKRNVAVLGHNPK</sequence>